<comment type="similarity">
    <text evidence="1">Belongs to the ArgJ family.</text>
</comment>
<evidence type="ECO:0000256" key="6">
    <source>
        <dbReference type="ARBA" id="ARBA00023128"/>
    </source>
</evidence>
<dbReference type="InterPro" id="IPR016117">
    <property type="entry name" value="ArgJ-like_dom_sf"/>
</dbReference>
<evidence type="ECO:0000256" key="5">
    <source>
        <dbReference type="ARBA" id="ARBA00022813"/>
    </source>
</evidence>
<keyword evidence="2" id="KW-0055">Arginine biosynthesis</keyword>
<dbReference type="SUPFAM" id="SSF56266">
    <property type="entry name" value="DmpA/ArgJ-like"/>
    <property type="match status" value="2"/>
</dbReference>
<evidence type="ECO:0000256" key="1">
    <source>
        <dbReference type="ARBA" id="ARBA00006774"/>
    </source>
</evidence>
<dbReference type="Pfam" id="PF01960">
    <property type="entry name" value="ArgJ"/>
    <property type="match status" value="2"/>
</dbReference>
<dbReference type="Proteomes" id="UP000054477">
    <property type="component" value="Unassembled WGS sequence"/>
</dbReference>
<evidence type="ECO:0000256" key="2">
    <source>
        <dbReference type="ARBA" id="ARBA00022571"/>
    </source>
</evidence>
<protein>
    <submittedName>
        <fullName evidence="9">Uncharacterized protein</fullName>
    </submittedName>
</protein>
<dbReference type="Gene3D" id="3.10.20.340">
    <property type="entry name" value="ArgJ beta chain, C-terminal domain"/>
    <property type="match status" value="1"/>
</dbReference>
<dbReference type="PANTHER" id="PTHR23100:SF0">
    <property type="entry name" value="ARGININE BIOSYNTHESIS BIFUNCTIONAL PROTEIN ARGJ, MITOCHONDRIAL"/>
    <property type="match status" value="1"/>
</dbReference>
<gene>
    <name evidence="9" type="ORF">K443DRAFT_4970</name>
</gene>
<proteinExistence type="inferred from homology"/>
<name>A0A0C9XQR5_9AGAR</name>
<organism evidence="9 10">
    <name type="scientific">Laccaria amethystina LaAM-08-1</name>
    <dbReference type="NCBI Taxonomy" id="1095629"/>
    <lineage>
        <taxon>Eukaryota</taxon>
        <taxon>Fungi</taxon>
        <taxon>Dikarya</taxon>
        <taxon>Basidiomycota</taxon>
        <taxon>Agaricomycotina</taxon>
        <taxon>Agaricomycetes</taxon>
        <taxon>Agaricomycetidae</taxon>
        <taxon>Agaricales</taxon>
        <taxon>Agaricineae</taxon>
        <taxon>Hydnangiaceae</taxon>
        <taxon>Laccaria</taxon>
    </lineage>
</organism>
<keyword evidence="8" id="KW-0012">Acyltransferase</keyword>
<evidence type="ECO:0000313" key="10">
    <source>
        <dbReference type="Proteomes" id="UP000054477"/>
    </source>
</evidence>
<reference evidence="10" key="2">
    <citation type="submission" date="2015-01" db="EMBL/GenBank/DDBJ databases">
        <title>Evolutionary Origins and Diversification of the Mycorrhizal Mutualists.</title>
        <authorList>
            <consortium name="DOE Joint Genome Institute"/>
            <consortium name="Mycorrhizal Genomics Consortium"/>
            <person name="Kohler A."/>
            <person name="Kuo A."/>
            <person name="Nagy L.G."/>
            <person name="Floudas D."/>
            <person name="Copeland A."/>
            <person name="Barry K.W."/>
            <person name="Cichocki N."/>
            <person name="Veneault-Fourrey C."/>
            <person name="LaButti K."/>
            <person name="Lindquist E.A."/>
            <person name="Lipzen A."/>
            <person name="Lundell T."/>
            <person name="Morin E."/>
            <person name="Murat C."/>
            <person name="Riley R."/>
            <person name="Ohm R."/>
            <person name="Sun H."/>
            <person name="Tunlid A."/>
            <person name="Henrissat B."/>
            <person name="Grigoriev I.V."/>
            <person name="Hibbett D.S."/>
            <person name="Martin F."/>
        </authorList>
    </citation>
    <scope>NUCLEOTIDE SEQUENCE [LARGE SCALE GENOMIC DNA]</scope>
    <source>
        <strain evidence="10">LaAM-08-1</strain>
    </source>
</reference>
<dbReference type="GO" id="GO:0005759">
    <property type="term" value="C:mitochondrial matrix"/>
    <property type="evidence" value="ECO:0007669"/>
    <property type="project" value="TreeGrafter"/>
</dbReference>
<keyword evidence="4" id="KW-0808">Transferase</keyword>
<evidence type="ECO:0000313" key="9">
    <source>
        <dbReference type="EMBL" id="KIK03984.1"/>
    </source>
</evidence>
<accession>A0A0C9XQR5</accession>
<keyword evidence="6" id="KW-0496">Mitochondrion</keyword>
<dbReference type="InterPro" id="IPR002813">
    <property type="entry name" value="Arg_biosynth_ArgJ"/>
</dbReference>
<evidence type="ECO:0000256" key="4">
    <source>
        <dbReference type="ARBA" id="ARBA00022679"/>
    </source>
</evidence>
<keyword evidence="7" id="KW-0511">Multifunctional enzyme</keyword>
<dbReference type="EMBL" id="KN838574">
    <property type="protein sequence ID" value="KIK03984.1"/>
    <property type="molecule type" value="Genomic_DNA"/>
</dbReference>
<sequence length="220" mass="24487">MIHLSPRLPLANGAAKGLIDEETDKEAYEVFKKELTDFAADLAQLVVRDGEGATKFVRVHHHIETRITLHPAYLPRLSSRQRITAKTRSKPEINLERLFITKLVHSWGRILAASVSVPLLPSSPTGEPLTIDPTKVNVTFIPSDGTSPLPVLVNGEPEVVDEVRAKEIMTLEDFEISVNLGTSHNPEGEAEHWTCDFSYVSLSPYLMNFFDEMPSGTRTD</sequence>
<evidence type="ECO:0000256" key="8">
    <source>
        <dbReference type="ARBA" id="ARBA00023315"/>
    </source>
</evidence>
<dbReference type="InterPro" id="IPR042195">
    <property type="entry name" value="ArgJ_beta_C"/>
</dbReference>
<keyword evidence="10" id="KW-1185">Reference proteome</keyword>
<dbReference type="PANTHER" id="PTHR23100">
    <property type="entry name" value="ARGININE BIOSYNTHESIS BIFUNCTIONAL PROTEIN ARGJ"/>
    <property type="match status" value="1"/>
</dbReference>
<dbReference type="OrthoDB" id="2017946at2759"/>
<dbReference type="STRING" id="1095629.A0A0C9XQR5"/>
<dbReference type="GO" id="GO:0004042">
    <property type="term" value="F:L-glutamate N-acetyltransferase activity"/>
    <property type="evidence" value="ECO:0007669"/>
    <property type="project" value="TreeGrafter"/>
</dbReference>
<dbReference type="GO" id="GO:0004358">
    <property type="term" value="F:L-glutamate N-acetyltransferase activity, acting on acetyl-L-ornithine as donor"/>
    <property type="evidence" value="ECO:0007669"/>
    <property type="project" value="InterPro"/>
</dbReference>
<evidence type="ECO:0000256" key="3">
    <source>
        <dbReference type="ARBA" id="ARBA00022605"/>
    </source>
</evidence>
<dbReference type="GO" id="GO:0006526">
    <property type="term" value="P:L-arginine biosynthetic process"/>
    <property type="evidence" value="ECO:0007669"/>
    <property type="project" value="UniProtKB-KW"/>
</dbReference>
<evidence type="ECO:0000256" key="7">
    <source>
        <dbReference type="ARBA" id="ARBA00023268"/>
    </source>
</evidence>
<dbReference type="HOGENOM" id="CLU_109459_0_0_1"/>
<dbReference type="AlphaFoldDB" id="A0A0C9XQR5"/>
<keyword evidence="5" id="KW-0068">Autocatalytic cleavage</keyword>
<dbReference type="GO" id="GO:0006592">
    <property type="term" value="P:ornithine biosynthetic process"/>
    <property type="evidence" value="ECO:0007669"/>
    <property type="project" value="TreeGrafter"/>
</dbReference>
<reference evidence="9 10" key="1">
    <citation type="submission" date="2014-04" db="EMBL/GenBank/DDBJ databases">
        <authorList>
            <consortium name="DOE Joint Genome Institute"/>
            <person name="Kuo A."/>
            <person name="Kohler A."/>
            <person name="Nagy L.G."/>
            <person name="Floudas D."/>
            <person name="Copeland A."/>
            <person name="Barry K.W."/>
            <person name="Cichocki N."/>
            <person name="Veneault-Fourrey C."/>
            <person name="LaButti K."/>
            <person name="Lindquist E.A."/>
            <person name="Lipzen A."/>
            <person name="Lundell T."/>
            <person name="Morin E."/>
            <person name="Murat C."/>
            <person name="Sun H."/>
            <person name="Tunlid A."/>
            <person name="Henrissat B."/>
            <person name="Grigoriev I.V."/>
            <person name="Hibbett D.S."/>
            <person name="Martin F."/>
            <person name="Nordberg H.P."/>
            <person name="Cantor M.N."/>
            <person name="Hua S.X."/>
        </authorList>
    </citation>
    <scope>NUCLEOTIDE SEQUENCE [LARGE SCALE GENOMIC DNA]</scope>
    <source>
        <strain evidence="9 10">LaAM-08-1</strain>
    </source>
</reference>
<keyword evidence="3" id="KW-0028">Amino-acid biosynthesis</keyword>